<proteinExistence type="predicted"/>
<dbReference type="InterPro" id="IPR038603">
    <property type="entry name" value="Znf_FCS_sf"/>
</dbReference>
<feature type="compositionally biased region" description="Acidic residues" evidence="7">
    <location>
        <begin position="459"/>
        <end position="487"/>
    </location>
</feature>
<evidence type="ECO:0000256" key="4">
    <source>
        <dbReference type="ARBA" id="ARBA00022833"/>
    </source>
</evidence>
<feature type="compositionally biased region" description="Polar residues" evidence="7">
    <location>
        <begin position="284"/>
        <end position="293"/>
    </location>
</feature>
<feature type="region of interest" description="Disordered" evidence="7">
    <location>
        <begin position="277"/>
        <end position="319"/>
    </location>
</feature>
<dbReference type="GO" id="GO:0008270">
    <property type="term" value="F:zinc ion binding"/>
    <property type="evidence" value="ECO:0007669"/>
    <property type="project" value="UniProtKB-KW"/>
</dbReference>
<dbReference type="Pfam" id="PF21319">
    <property type="entry name" value="zf-FCS_1"/>
    <property type="match status" value="1"/>
</dbReference>
<feature type="compositionally biased region" description="Pro residues" evidence="7">
    <location>
        <begin position="203"/>
        <end position="219"/>
    </location>
</feature>
<sequence length="560" mass="60248">GVGPDQPQSMAAQYLHQMYAAQQQHIMLQTAALQQHQHTPHLQSLATIQQVSWCVCVCVCVCLCCESYSPVQPHAVVGQRLSGTPGQRVAQHQLILQQATAGTPPHRQLHPIALRVAPQETSSTPLPLSVRRLTTPGPQSQPGNDPPGASSCSSSSSSSSPSVTSIFSSSANTSVPAATVQPQPPPLVAAPQRRTSFPQVQNHPPPPPPPLVLPRLPQNPPASLQRLSLHSVQALAVQSGRMLLTERELPVAEALVQMPYQNLPPPQTVAVDLKIHPTRHKETPSVSQVNGVNSEERKEETSQSPQKDRSTTPVTTSPKQNAQCLHFQLFTFYSLYSSSSHPAVIPSTSPSVIRSPVTEDSSQLSTSSSINNNPPPPPSLPPPILPAAVRGPSQLPSTPTSLPGSPDRILRSHILTHLIEGFVIQEGLEPFPVGPSSLLANQQASLPESQEIQTNGDAAAEDSPLDADQSDSSDSEMENDSPAADELEEKVSGVLQCEFCGSEGYAHTFLRSKRFCSMLCSSGSQPFLSRDSILTSHISGDPRHSKRRLFFFFLLKLICF</sequence>
<dbReference type="Gene3D" id="3.30.60.160">
    <property type="match status" value="1"/>
</dbReference>
<evidence type="ECO:0000256" key="5">
    <source>
        <dbReference type="ARBA" id="ARBA00023242"/>
    </source>
</evidence>
<keyword evidence="3 6" id="KW-0863">Zinc-finger</keyword>
<evidence type="ECO:0000256" key="3">
    <source>
        <dbReference type="ARBA" id="ARBA00022771"/>
    </source>
</evidence>
<keyword evidence="4" id="KW-0862">Zinc</keyword>
<feature type="domain" description="FCS-type" evidence="8">
    <location>
        <begin position="488"/>
        <end position="522"/>
    </location>
</feature>
<feature type="compositionally biased region" description="Low complexity" evidence="7">
    <location>
        <begin position="361"/>
        <end position="372"/>
    </location>
</feature>
<comment type="subcellular location">
    <subcellularLocation>
        <location evidence="1">Nucleus</location>
    </subcellularLocation>
</comment>
<dbReference type="InterPro" id="IPR012313">
    <property type="entry name" value="Znf_FCS"/>
</dbReference>
<protein>
    <recommendedName>
        <fullName evidence="8">FCS-type domain-containing protein</fullName>
    </recommendedName>
</protein>
<evidence type="ECO:0000256" key="6">
    <source>
        <dbReference type="PROSITE-ProRule" id="PRU00367"/>
    </source>
</evidence>
<evidence type="ECO:0000256" key="1">
    <source>
        <dbReference type="ARBA" id="ARBA00004123"/>
    </source>
</evidence>
<evidence type="ECO:0000256" key="7">
    <source>
        <dbReference type="SAM" id="MobiDB-lite"/>
    </source>
</evidence>
<feature type="region of interest" description="Disordered" evidence="7">
    <location>
        <begin position="117"/>
        <end position="168"/>
    </location>
</feature>
<reference evidence="9" key="2">
    <citation type="submission" date="2025-08" db="UniProtKB">
        <authorList>
            <consortium name="Ensembl"/>
        </authorList>
    </citation>
    <scope>IDENTIFICATION</scope>
</reference>
<dbReference type="Proteomes" id="UP000472271">
    <property type="component" value="Chromosome 17"/>
</dbReference>
<feature type="region of interest" description="Disordered" evidence="7">
    <location>
        <begin position="196"/>
        <end position="219"/>
    </location>
</feature>
<feature type="region of interest" description="Disordered" evidence="7">
    <location>
        <begin position="443"/>
        <end position="487"/>
    </location>
</feature>
<reference evidence="9" key="3">
    <citation type="submission" date="2025-09" db="UniProtKB">
        <authorList>
            <consortium name="Ensembl"/>
        </authorList>
    </citation>
    <scope>IDENTIFICATION</scope>
</reference>
<dbReference type="InParanoid" id="A0A673AYT8"/>
<accession>A0A673AYT8</accession>
<dbReference type="GO" id="GO:0005634">
    <property type="term" value="C:nucleus"/>
    <property type="evidence" value="ECO:0007669"/>
    <property type="project" value="UniProtKB-SubCell"/>
</dbReference>
<dbReference type="Ensembl" id="ENSSORT00005035920.1">
    <property type="protein sequence ID" value="ENSSORP00005034991.1"/>
    <property type="gene ID" value="ENSSORG00005016497.1"/>
</dbReference>
<reference evidence="9" key="1">
    <citation type="submission" date="2019-06" db="EMBL/GenBank/DDBJ databases">
        <authorList>
            <consortium name="Wellcome Sanger Institute Data Sharing"/>
        </authorList>
    </citation>
    <scope>NUCLEOTIDE SEQUENCE [LARGE SCALE GENOMIC DNA]</scope>
</reference>
<keyword evidence="5" id="KW-0539">Nucleus</keyword>
<feature type="compositionally biased region" description="Pro residues" evidence="7">
    <location>
        <begin position="373"/>
        <end position="385"/>
    </location>
</feature>
<name>A0A673AYT8_9TELE</name>
<dbReference type="PROSITE" id="PS51024">
    <property type="entry name" value="ZF_FCS"/>
    <property type="match status" value="1"/>
</dbReference>
<evidence type="ECO:0000313" key="9">
    <source>
        <dbReference type="Ensembl" id="ENSSORP00005034991.1"/>
    </source>
</evidence>
<feature type="compositionally biased region" description="Basic and acidic residues" evidence="7">
    <location>
        <begin position="294"/>
        <end position="310"/>
    </location>
</feature>
<evidence type="ECO:0000259" key="8">
    <source>
        <dbReference type="PROSITE" id="PS51024"/>
    </source>
</evidence>
<keyword evidence="10" id="KW-1185">Reference proteome</keyword>
<feature type="compositionally biased region" description="Low complexity" evidence="7">
    <location>
        <begin position="391"/>
        <end position="406"/>
    </location>
</feature>
<evidence type="ECO:0000256" key="2">
    <source>
        <dbReference type="ARBA" id="ARBA00022723"/>
    </source>
</evidence>
<feature type="compositionally biased region" description="Low complexity" evidence="7">
    <location>
        <begin position="150"/>
        <end position="168"/>
    </location>
</feature>
<evidence type="ECO:0000313" key="10">
    <source>
        <dbReference type="Proteomes" id="UP000472271"/>
    </source>
</evidence>
<dbReference type="AlphaFoldDB" id="A0A673AYT8"/>
<feature type="region of interest" description="Disordered" evidence="7">
    <location>
        <begin position="344"/>
        <end position="408"/>
    </location>
</feature>
<keyword evidence="2" id="KW-0479">Metal-binding</keyword>
<feature type="compositionally biased region" description="Polar residues" evidence="7">
    <location>
        <begin position="443"/>
        <end position="456"/>
    </location>
</feature>
<organism evidence="9 10">
    <name type="scientific">Sphaeramia orbicularis</name>
    <name type="common">orbiculate cardinalfish</name>
    <dbReference type="NCBI Taxonomy" id="375764"/>
    <lineage>
        <taxon>Eukaryota</taxon>
        <taxon>Metazoa</taxon>
        <taxon>Chordata</taxon>
        <taxon>Craniata</taxon>
        <taxon>Vertebrata</taxon>
        <taxon>Euteleostomi</taxon>
        <taxon>Actinopterygii</taxon>
        <taxon>Neopterygii</taxon>
        <taxon>Teleostei</taxon>
        <taxon>Neoteleostei</taxon>
        <taxon>Acanthomorphata</taxon>
        <taxon>Gobiaria</taxon>
        <taxon>Kurtiformes</taxon>
        <taxon>Apogonoidei</taxon>
        <taxon>Apogonidae</taxon>
        <taxon>Apogoninae</taxon>
        <taxon>Sphaeramia</taxon>
    </lineage>
</organism>